<organism evidence="6 7">
    <name type="scientific">Ficus carica</name>
    <name type="common">Common fig</name>
    <dbReference type="NCBI Taxonomy" id="3494"/>
    <lineage>
        <taxon>Eukaryota</taxon>
        <taxon>Viridiplantae</taxon>
        <taxon>Streptophyta</taxon>
        <taxon>Embryophyta</taxon>
        <taxon>Tracheophyta</taxon>
        <taxon>Spermatophyta</taxon>
        <taxon>Magnoliopsida</taxon>
        <taxon>eudicotyledons</taxon>
        <taxon>Gunneridae</taxon>
        <taxon>Pentapetalae</taxon>
        <taxon>rosids</taxon>
        <taxon>fabids</taxon>
        <taxon>Rosales</taxon>
        <taxon>Moraceae</taxon>
        <taxon>Ficeae</taxon>
        <taxon>Ficus</taxon>
    </lineage>
</organism>
<accession>A0AA88DNW1</accession>
<dbReference type="GO" id="GO:0080043">
    <property type="term" value="F:quercetin 3-O-glucosyltransferase activity"/>
    <property type="evidence" value="ECO:0007669"/>
    <property type="project" value="TreeGrafter"/>
</dbReference>
<dbReference type="CDD" id="cd03784">
    <property type="entry name" value="GT1_Gtf-like"/>
    <property type="match status" value="1"/>
</dbReference>
<dbReference type="FunFam" id="3.40.50.2000:FF:000055">
    <property type="entry name" value="Glycosyltransferase"/>
    <property type="match status" value="1"/>
</dbReference>
<dbReference type="EC" id="2.4.1.-" evidence="4"/>
<evidence type="ECO:0000256" key="2">
    <source>
        <dbReference type="ARBA" id="ARBA00022679"/>
    </source>
</evidence>
<gene>
    <name evidence="6" type="ORF">TIFTF001_027911</name>
</gene>
<dbReference type="Pfam" id="PF00201">
    <property type="entry name" value="UDPGT"/>
    <property type="match status" value="1"/>
</dbReference>
<dbReference type="Pfam" id="PF26168">
    <property type="entry name" value="Glyco_transf_N"/>
    <property type="match status" value="1"/>
</dbReference>
<protein>
    <recommendedName>
        <fullName evidence="4">Glycosyltransferase</fullName>
        <ecNumber evidence="4">2.4.1.-</ecNumber>
    </recommendedName>
</protein>
<evidence type="ECO:0000256" key="3">
    <source>
        <dbReference type="RuleBase" id="RU003718"/>
    </source>
</evidence>
<evidence type="ECO:0000313" key="7">
    <source>
        <dbReference type="Proteomes" id="UP001187192"/>
    </source>
</evidence>
<comment type="caution">
    <text evidence="6">The sequence shown here is derived from an EMBL/GenBank/DDBJ whole genome shotgun (WGS) entry which is preliminary data.</text>
</comment>
<dbReference type="SUPFAM" id="SSF53756">
    <property type="entry name" value="UDP-Glycosyltransferase/glycogen phosphorylase"/>
    <property type="match status" value="1"/>
</dbReference>
<keyword evidence="3" id="KW-0328">Glycosyltransferase</keyword>
<sequence length="493" mass="55854">MSSVVGPKKPHAVCVPFPAQGHVNPMMQLAKLLHSRGFHITFVNTEFNHRRLIRSRGFDFAEGFPDFSFKTIPDGLPPSDQDATQDVPSLCDSTQNNCLGPFKELLLRLESSTEDPPVTCIVLDGLMSFGREAAEDLGIPLVQFWTSSPCSFMGCTQIEELLIRDIVPFKEDIKFNPRRVSDGNFMHDGTLEKVLDWIPGMKNIRLKDMPTFIRIQSADDIMFQFLRSETRNCLKSSAIIFNTFHEFDREVLEAISAKVPNIYNIGPLSLLSRHLPESPLKSLSSSLWKEDSSCLRWLDKREPNSVVYVNYGSITTMTEENLIEFAWGLAKSNHYFLWIVRPDIVIGSSNSATLPNDFFEEIKDRGFLASWCPQKEVLAHSSVGVFLTHCGWNSIMETVCAGVPVICWPFFGDQQMNCRFACTTWEIGVEVDSDFKRDEVADLVKEMMEGKKGEKMRENAQEWRKKAVEATDIRGSSYSDFDKLINEALHFGG</sequence>
<keyword evidence="7" id="KW-1185">Reference proteome</keyword>
<dbReference type="Proteomes" id="UP001187192">
    <property type="component" value="Unassembled WGS sequence"/>
</dbReference>
<dbReference type="AlphaFoldDB" id="A0AA88DNW1"/>
<comment type="similarity">
    <text evidence="1 3">Belongs to the UDP-glycosyltransferase family.</text>
</comment>
<evidence type="ECO:0000256" key="4">
    <source>
        <dbReference type="RuleBase" id="RU362057"/>
    </source>
</evidence>
<dbReference type="FunFam" id="3.40.50.2000:FF:000027">
    <property type="entry name" value="Glycosyltransferase"/>
    <property type="match status" value="1"/>
</dbReference>
<proteinExistence type="inferred from homology"/>
<evidence type="ECO:0000259" key="5">
    <source>
        <dbReference type="Pfam" id="PF26168"/>
    </source>
</evidence>
<evidence type="ECO:0000313" key="6">
    <source>
        <dbReference type="EMBL" id="GMN58812.1"/>
    </source>
</evidence>
<keyword evidence="2 3" id="KW-0808">Transferase</keyword>
<dbReference type="GO" id="GO:0080044">
    <property type="term" value="F:quercetin 7-O-glucosyltransferase activity"/>
    <property type="evidence" value="ECO:0007669"/>
    <property type="project" value="TreeGrafter"/>
</dbReference>
<dbReference type="Gene3D" id="3.40.50.2000">
    <property type="entry name" value="Glycogen Phosphorylase B"/>
    <property type="match status" value="2"/>
</dbReference>
<dbReference type="PROSITE" id="PS00375">
    <property type="entry name" value="UDPGT"/>
    <property type="match status" value="1"/>
</dbReference>
<dbReference type="InterPro" id="IPR002213">
    <property type="entry name" value="UDP_glucos_trans"/>
</dbReference>
<name>A0AA88DNW1_FICCA</name>
<dbReference type="PANTHER" id="PTHR11926:SF1365">
    <property type="entry name" value="GLYCOSYLTRANSFERASE"/>
    <property type="match status" value="1"/>
</dbReference>
<reference evidence="6" key="1">
    <citation type="submission" date="2023-07" db="EMBL/GenBank/DDBJ databases">
        <title>draft genome sequence of fig (Ficus carica).</title>
        <authorList>
            <person name="Takahashi T."/>
            <person name="Nishimura K."/>
        </authorList>
    </citation>
    <scope>NUCLEOTIDE SEQUENCE</scope>
</reference>
<dbReference type="InterPro" id="IPR058980">
    <property type="entry name" value="Glyco_transf_N"/>
</dbReference>
<feature type="domain" description="Glycosyltransferase N-terminal" evidence="5">
    <location>
        <begin position="13"/>
        <end position="132"/>
    </location>
</feature>
<dbReference type="InterPro" id="IPR035595">
    <property type="entry name" value="UDP_glycos_trans_CS"/>
</dbReference>
<dbReference type="PANTHER" id="PTHR11926">
    <property type="entry name" value="GLUCOSYL/GLUCURONOSYL TRANSFERASES"/>
    <property type="match status" value="1"/>
</dbReference>
<dbReference type="EMBL" id="BTGU01000081">
    <property type="protein sequence ID" value="GMN58812.1"/>
    <property type="molecule type" value="Genomic_DNA"/>
</dbReference>
<evidence type="ECO:0000256" key="1">
    <source>
        <dbReference type="ARBA" id="ARBA00009995"/>
    </source>
</evidence>